<name>A0A0A9D2N6_ARUDO</name>
<keyword evidence="1" id="KW-0812">Transmembrane</keyword>
<reference evidence="2" key="2">
    <citation type="journal article" date="2015" name="Data Brief">
        <title>Shoot transcriptome of the giant reed, Arundo donax.</title>
        <authorList>
            <person name="Barrero R.A."/>
            <person name="Guerrero F.D."/>
            <person name="Moolhuijzen P."/>
            <person name="Goolsby J.A."/>
            <person name="Tidwell J."/>
            <person name="Bellgard S.E."/>
            <person name="Bellgard M.I."/>
        </authorList>
    </citation>
    <scope>NUCLEOTIDE SEQUENCE</scope>
    <source>
        <tissue evidence="2">Shoot tissue taken approximately 20 cm above the soil surface</tissue>
    </source>
</reference>
<protein>
    <submittedName>
        <fullName evidence="2">Uncharacterized protein</fullName>
    </submittedName>
</protein>
<keyword evidence="1" id="KW-0472">Membrane</keyword>
<reference evidence="2" key="1">
    <citation type="submission" date="2014-09" db="EMBL/GenBank/DDBJ databases">
        <authorList>
            <person name="Magalhaes I.L.F."/>
            <person name="Oliveira U."/>
            <person name="Santos F.R."/>
            <person name="Vidigal T.H.D.A."/>
            <person name="Brescovit A.D."/>
            <person name="Santos A.J."/>
        </authorList>
    </citation>
    <scope>NUCLEOTIDE SEQUENCE</scope>
    <source>
        <tissue evidence="2">Shoot tissue taken approximately 20 cm above the soil surface</tissue>
    </source>
</reference>
<dbReference type="EMBL" id="GBRH01215026">
    <property type="protein sequence ID" value="JAD82869.1"/>
    <property type="molecule type" value="Transcribed_RNA"/>
</dbReference>
<proteinExistence type="predicted"/>
<evidence type="ECO:0000256" key="1">
    <source>
        <dbReference type="SAM" id="Phobius"/>
    </source>
</evidence>
<keyword evidence="1" id="KW-1133">Transmembrane helix</keyword>
<accession>A0A0A9D2N6</accession>
<evidence type="ECO:0000313" key="2">
    <source>
        <dbReference type="EMBL" id="JAD82869.1"/>
    </source>
</evidence>
<organism evidence="2">
    <name type="scientific">Arundo donax</name>
    <name type="common">Giant reed</name>
    <name type="synonym">Donax arundinaceus</name>
    <dbReference type="NCBI Taxonomy" id="35708"/>
    <lineage>
        <taxon>Eukaryota</taxon>
        <taxon>Viridiplantae</taxon>
        <taxon>Streptophyta</taxon>
        <taxon>Embryophyta</taxon>
        <taxon>Tracheophyta</taxon>
        <taxon>Spermatophyta</taxon>
        <taxon>Magnoliopsida</taxon>
        <taxon>Liliopsida</taxon>
        <taxon>Poales</taxon>
        <taxon>Poaceae</taxon>
        <taxon>PACMAD clade</taxon>
        <taxon>Arundinoideae</taxon>
        <taxon>Arundineae</taxon>
        <taxon>Arundo</taxon>
    </lineage>
</organism>
<sequence length="68" mass="7009">MSAANCLMDSSEAAAIADAGGLRGVKLGPFLAFFLLSSPFLFCSCLLVLFLPVPTSHTTPHYGTGSST</sequence>
<dbReference type="AlphaFoldDB" id="A0A0A9D2N6"/>
<feature type="transmembrane region" description="Helical" evidence="1">
    <location>
        <begin position="30"/>
        <end position="51"/>
    </location>
</feature>